<sequence>MRPDKFYNHRAGPASACCTGRGVVLQVAKRLEFWLFLLVHIGVSVAWRMGFLQNWADMSMSFLHAPWHEAGVVTLITVLSELAYLGRCYDIHVHVHDLTRSFFARDERREAMSKVSAYHLLIKHEEQLTKLAKAHSDCGSFKIGGDLGEFGKGDMQKQFEDGTYALSVGGLSGIVDSDSGLHLILRYA</sequence>
<dbReference type="PANTHER" id="PTHR10657">
    <property type="entry name" value="PEPTIDYL-PROLYL CIS-TRANS ISOMERASE"/>
    <property type="match status" value="1"/>
</dbReference>
<accession>A0ABN9US58</accession>
<organism evidence="8 9">
    <name type="scientific">Prorocentrum cordatum</name>
    <dbReference type="NCBI Taxonomy" id="2364126"/>
    <lineage>
        <taxon>Eukaryota</taxon>
        <taxon>Sar</taxon>
        <taxon>Alveolata</taxon>
        <taxon>Dinophyceae</taxon>
        <taxon>Prorocentrales</taxon>
        <taxon>Prorocentraceae</taxon>
        <taxon>Prorocentrum</taxon>
    </lineage>
</organism>
<comment type="catalytic activity">
    <reaction evidence="1 5">
        <text>[protein]-peptidylproline (omega=180) = [protein]-peptidylproline (omega=0)</text>
        <dbReference type="Rhea" id="RHEA:16237"/>
        <dbReference type="Rhea" id="RHEA-COMP:10747"/>
        <dbReference type="Rhea" id="RHEA-COMP:10748"/>
        <dbReference type="ChEBI" id="CHEBI:83833"/>
        <dbReference type="ChEBI" id="CHEBI:83834"/>
        <dbReference type="EC" id="5.2.1.8"/>
    </reaction>
</comment>
<reference evidence="8" key="1">
    <citation type="submission" date="2023-10" db="EMBL/GenBank/DDBJ databases">
        <authorList>
            <person name="Chen Y."/>
            <person name="Shah S."/>
            <person name="Dougan E. K."/>
            <person name="Thang M."/>
            <person name="Chan C."/>
        </authorList>
    </citation>
    <scope>NUCLEOTIDE SEQUENCE [LARGE SCALE GENOMIC DNA]</scope>
</reference>
<dbReference type="EMBL" id="CAUYUJ010016106">
    <property type="protein sequence ID" value="CAK0861914.1"/>
    <property type="molecule type" value="Genomic_DNA"/>
</dbReference>
<protein>
    <recommendedName>
        <fullName evidence="5">Peptidyl-prolyl cis-trans isomerase</fullName>
        <ecNumber evidence="5">5.2.1.8</ecNumber>
    </recommendedName>
</protein>
<dbReference type="SUPFAM" id="SSF54534">
    <property type="entry name" value="FKBP-like"/>
    <property type="match status" value="1"/>
</dbReference>
<proteinExistence type="predicted"/>
<keyword evidence="3 4" id="KW-0413">Isomerase</keyword>
<evidence type="ECO:0000256" key="2">
    <source>
        <dbReference type="ARBA" id="ARBA00023110"/>
    </source>
</evidence>
<feature type="transmembrane region" description="Helical" evidence="6">
    <location>
        <begin position="33"/>
        <end position="51"/>
    </location>
</feature>
<name>A0ABN9US58_9DINO</name>
<dbReference type="InterPro" id="IPR051370">
    <property type="entry name" value="PPIase_Pin1"/>
</dbReference>
<dbReference type="InterPro" id="IPR046357">
    <property type="entry name" value="PPIase_dom_sf"/>
</dbReference>
<dbReference type="InterPro" id="IPR000297">
    <property type="entry name" value="PPIase_PpiC"/>
</dbReference>
<evidence type="ECO:0000256" key="5">
    <source>
        <dbReference type="RuleBase" id="RU363014"/>
    </source>
</evidence>
<keyword evidence="9" id="KW-1185">Reference proteome</keyword>
<evidence type="ECO:0000256" key="1">
    <source>
        <dbReference type="ARBA" id="ARBA00000971"/>
    </source>
</evidence>
<dbReference type="Proteomes" id="UP001189429">
    <property type="component" value="Unassembled WGS sequence"/>
</dbReference>
<dbReference type="PANTHER" id="PTHR10657:SF4">
    <property type="entry name" value="PEPTIDYL-PROLYL CIS-TRANS ISOMERASE-RELATED"/>
    <property type="match status" value="1"/>
</dbReference>
<keyword evidence="6" id="KW-1133">Transmembrane helix</keyword>
<dbReference type="EC" id="5.2.1.8" evidence="5"/>
<evidence type="ECO:0000259" key="7">
    <source>
        <dbReference type="PROSITE" id="PS50198"/>
    </source>
</evidence>
<evidence type="ECO:0000256" key="6">
    <source>
        <dbReference type="SAM" id="Phobius"/>
    </source>
</evidence>
<feature type="domain" description="PpiC" evidence="7">
    <location>
        <begin position="87"/>
        <end position="188"/>
    </location>
</feature>
<evidence type="ECO:0000256" key="4">
    <source>
        <dbReference type="PROSITE-ProRule" id="PRU00278"/>
    </source>
</evidence>
<keyword evidence="6" id="KW-0812">Transmembrane</keyword>
<keyword evidence="6" id="KW-0472">Membrane</keyword>
<dbReference type="Pfam" id="PF00639">
    <property type="entry name" value="Rotamase"/>
    <property type="match status" value="1"/>
</dbReference>
<evidence type="ECO:0000313" key="9">
    <source>
        <dbReference type="Proteomes" id="UP001189429"/>
    </source>
</evidence>
<evidence type="ECO:0000313" key="8">
    <source>
        <dbReference type="EMBL" id="CAK0861914.1"/>
    </source>
</evidence>
<comment type="caution">
    <text evidence="8">The sequence shown here is derived from an EMBL/GenBank/DDBJ whole genome shotgun (WGS) entry which is preliminary data.</text>
</comment>
<dbReference type="PROSITE" id="PS50198">
    <property type="entry name" value="PPIC_PPIASE_2"/>
    <property type="match status" value="1"/>
</dbReference>
<keyword evidence="2 4" id="KW-0697">Rotamase</keyword>
<evidence type="ECO:0000256" key="3">
    <source>
        <dbReference type="ARBA" id="ARBA00023235"/>
    </source>
</evidence>
<dbReference type="Gene3D" id="3.10.50.40">
    <property type="match status" value="1"/>
</dbReference>
<gene>
    <name evidence="8" type="ORF">PCOR1329_LOCUS50458</name>
</gene>